<reference evidence="1" key="1">
    <citation type="journal article" date="2025" name="Int. J. Syst. Evol. Microbiol.">
        <title>Streptomyces citrinus sp. nov., with yellow diffusible pigment.</title>
        <authorList>
            <person name="He Y."/>
            <person name="Yang E."/>
            <person name="Xu J."/>
            <person name="Sun Y."/>
            <person name="Sun L."/>
        </authorList>
    </citation>
    <scope>NUCLEOTIDE SEQUENCE</scope>
    <source>
        <strain evidence="1">Q6</strain>
    </source>
</reference>
<accession>A0ACD5AQZ6</accession>
<protein>
    <submittedName>
        <fullName evidence="1">Uncharacterized protein</fullName>
    </submittedName>
</protein>
<organism evidence="1 2">
    <name type="scientific">Streptomyces citrinus</name>
    <dbReference type="NCBI Taxonomy" id="3118173"/>
    <lineage>
        <taxon>Bacteria</taxon>
        <taxon>Bacillati</taxon>
        <taxon>Actinomycetota</taxon>
        <taxon>Actinomycetes</taxon>
        <taxon>Kitasatosporales</taxon>
        <taxon>Streptomycetaceae</taxon>
        <taxon>Streptomyces</taxon>
    </lineage>
</organism>
<dbReference type="EMBL" id="CP146023">
    <property type="protein sequence ID" value="WWQ69617.1"/>
    <property type="molecule type" value="Genomic_DNA"/>
</dbReference>
<evidence type="ECO:0000313" key="1">
    <source>
        <dbReference type="EMBL" id="WWQ69617.1"/>
    </source>
</evidence>
<geneLocation type="plasmid" evidence="1 2">
    <name>p1</name>
</geneLocation>
<dbReference type="Proteomes" id="UP001432251">
    <property type="component" value="Plasmid p1"/>
</dbReference>
<evidence type="ECO:0000313" key="2">
    <source>
        <dbReference type="Proteomes" id="UP001432251"/>
    </source>
</evidence>
<gene>
    <name evidence="1" type="ORF">V2W30_41385</name>
</gene>
<proteinExistence type="predicted"/>
<name>A0ACD5AQZ6_9ACTN</name>
<keyword evidence="2" id="KW-1185">Reference proteome</keyword>
<keyword evidence="1" id="KW-0614">Plasmid</keyword>
<sequence length="110" mass="11934">MLTTVLRLLHPVTLAITQALTEQPELPPEARTAMPTASGEECESYNRARKVQAVTVHLMRNGAHDRRVGDAEILDAASALGWPTSSPKMLAAVRAALVVLQHDHGIHVVR</sequence>